<evidence type="ECO:0000313" key="11">
    <source>
        <dbReference type="Proteomes" id="UP000582837"/>
    </source>
</evidence>
<dbReference type="InterPro" id="IPR020798">
    <property type="entry name" value="Ribosomal_uL16_CS"/>
</dbReference>
<dbReference type="PANTHER" id="PTHR12220">
    <property type="entry name" value="50S/60S RIBOSOMAL PROTEIN L16"/>
    <property type="match status" value="1"/>
</dbReference>
<dbReference type="GO" id="GO:0000049">
    <property type="term" value="F:tRNA binding"/>
    <property type="evidence" value="ECO:0007669"/>
    <property type="project" value="UniProtKB-KW"/>
</dbReference>
<keyword evidence="2 7" id="KW-0820">tRNA-binding</keyword>
<sequence>MLAPKRVKYRKQMKGRMRGKATRGNYVAFGDYGLQALEPGWITNRTIEAARIAMTRHIKRGGKVWIRIFPAKSITKKPLEVRMGKGKGNPEAWVAVVKPGRIMFELEGVTLETAKRAMELASAKLPVKCKFVVREKTAPAAATTEGGEA</sequence>
<dbReference type="PROSITE" id="PS00701">
    <property type="entry name" value="RIBOSOMAL_L16_2"/>
    <property type="match status" value="1"/>
</dbReference>
<dbReference type="GO" id="GO:0003735">
    <property type="term" value="F:structural constituent of ribosome"/>
    <property type="evidence" value="ECO:0007669"/>
    <property type="project" value="InterPro"/>
</dbReference>
<comment type="subunit">
    <text evidence="7 9">Part of the 50S ribosomal subunit.</text>
</comment>
<evidence type="ECO:0000256" key="2">
    <source>
        <dbReference type="ARBA" id="ARBA00022555"/>
    </source>
</evidence>
<dbReference type="Pfam" id="PF00252">
    <property type="entry name" value="Ribosomal_L16"/>
    <property type="match status" value="1"/>
</dbReference>
<evidence type="ECO:0000256" key="8">
    <source>
        <dbReference type="RuleBase" id="RU004413"/>
    </source>
</evidence>
<dbReference type="EMBL" id="JACHIA010000001">
    <property type="protein sequence ID" value="MBB6068653.1"/>
    <property type="molecule type" value="Genomic_DNA"/>
</dbReference>
<dbReference type="PROSITE" id="PS00586">
    <property type="entry name" value="RIBOSOMAL_L16_1"/>
    <property type="match status" value="1"/>
</dbReference>
<dbReference type="GO" id="GO:0006412">
    <property type="term" value="P:translation"/>
    <property type="evidence" value="ECO:0007669"/>
    <property type="project" value="UniProtKB-UniRule"/>
</dbReference>
<evidence type="ECO:0000256" key="5">
    <source>
        <dbReference type="ARBA" id="ARBA00023274"/>
    </source>
</evidence>
<proteinExistence type="inferred from homology"/>
<dbReference type="NCBIfam" id="TIGR01164">
    <property type="entry name" value="rplP_bact"/>
    <property type="match status" value="1"/>
</dbReference>
<dbReference type="Gene3D" id="3.90.1170.10">
    <property type="entry name" value="Ribosomal protein L10e/L16"/>
    <property type="match status" value="1"/>
</dbReference>
<dbReference type="RefSeq" id="WP_170030926.1">
    <property type="nucleotide sequence ID" value="NZ_JABDTL010000001.1"/>
</dbReference>
<evidence type="ECO:0000256" key="4">
    <source>
        <dbReference type="ARBA" id="ARBA00022980"/>
    </source>
</evidence>
<keyword evidence="4 7" id="KW-0689">Ribosomal protein</keyword>
<dbReference type="InterPro" id="IPR036920">
    <property type="entry name" value="Ribosomal_uL16_sf"/>
</dbReference>
<evidence type="ECO:0000256" key="7">
    <source>
        <dbReference type="HAMAP-Rule" id="MF_01342"/>
    </source>
</evidence>
<dbReference type="AlphaFoldDB" id="A0A841GUI8"/>
<comment type="caution">
    <text evidence="10">The sequence shown here is derived from an EMBL/GenBank/DDBJ whole genome shotgun (WGS) entry which is preliminary data.</text>
</comment>
<comment type="function">
    <text evidence="7 9">Binds 23S rRNA and is also seen to make contacts with the A and possibly P site tRNAs.</text>
</comment>
<keyword evidence="11" id="KW-1185">Reference proteome</keyword>
<comment type="similarity">
    <text evidence="1 7 8">Belongs to the universal ribosomal protein uL16 family.</text>
</comment>
<dbReference type="GO" id="GO:0022625">
    <property type="term" value="C:cytosolic large ribosomal subunit"/>
    <property type="evidence" value="ECO:0007669"/>
    <property type="project" value="TreeGrafter"/>
</dbReference>
<protein>
    <recommendedName>
        <fullName evidence="6 7">Large ribosomal subunit protein uL16</fullName>
    </recommendedName>
</protein>
<dbReference type="PRINTS" id="PR00060">
    <property type="entry name" value="RIBOSOMALL16"/>
</dbReference>
<dbReference type="InterPro" id="IPR047873">
    <property type="entry name" value="Ribosomal_uL16"/>
</dbReference>
<dbReference type="PANTHER" id="PTHR12220:SF13">
    <property type="entry name" value="LARGE RIBOSOMAL SUBUNIT PROTEIN UL16M"/>
    <property type="match status" value="1"/>
</dbReference>
<evidence type="ECO:0000313" key="10">
    <source>
        <dbReference type="EMBL" id="MBB6068653.1"/>
    </source>
</evidence>
<organism evidence="10 11">
    <name type="scientific">Longimicrobium terrae</name>
    <dbReference type="NCBI Taxonomy" id="1639882"/>
    <lineage>
        <taxon>Bacteria</taxon>
        <taxon>Pseudomonadati</taxon>
        <taxon>Gemmatimonadota</taxon>
        <taxon>Longimicrobiia</taxon>
        <taxon>Longimicrobiales</taxon>
        <taxon>Longimicrobiaceae</taxon>
        <taxon>Longimicrobium</taxon>
    </lineage>
</organism>
<keyword evidence="5 7" id="KW-0687">Ribonucleoprotein</keyword>
<dbReference type="SUPFAM" id="SSF54686">
    <property type="entry name" value="Ribosomal protein L16p/L10e"/>
    <property type="match status" value="1"/>
</dbReference>
<evidence type="ECO:0000256" key="9">
    <source>
        <dbReference type="RuleBase" id="RU004414"/>
    </source>
</evidence>
<dbReference type="CDD" id="cd01433">
    <property type="entry name" value="Ribosomal_L16_L10e"/>
    <property type="match status" value="1"/>
</dbReference>
<evidence type="ECO:0000256" key="1">
    <source>
        <dbReference type="ARBA" id="ARBA00008931"/>
    </source>
</evidence>
<dbReference type="HAMAP" id="MF_01342">
    <property type="entry name" value="Ribosomal_uL16"/>
    <property type="match status" value="1"/>
</dbReference>
<dbReference type="InterPro" id="IPR000114">
    <property type="entry name" value="Ribosomal_uL16_bact-type"/>
</dbReference>
<dbReference type="FunFam" id="3.90.1170.10:FF:000001">
    <property type="entry name" value="50S ribosomal protein L16"/>
    <property type="match status" value="1"/>
</dbReference>
<accession>A0A841GUI8</accession>
<dbReference type="Proteomes" id="UP000582837">
    <property type="component" value="Unassembled WGS sequence"/>
</dbReference>
<reference evidence="10 11" key="1">
    <citation type="submission" date="2020-08" db="EMBL/GenBank/DDBJ databases">
        <title>Genomic Encyclopedia of Type Strains, Phase IV (KMG-IV): sequencing the most valuable type-strain genomes for metagenomic binning, comparative biology and taxonomic classification.</title>
        <authorList>
            <person name="Goeker M."/>
        </authorList>
    </citation>
    <scope>NUCLEOTIDE SEQUENCE [LARGE SCALE GENOMIC DNA]</scope>
    <source>
        <strain evidence="10 11">DSM 29007</strain>
    </source>
</reference>
<evidence type="ECO:0000256" key="6">
    <source>
        <dbReference type="ARBA" id="ARBA00035198"/>
    </source>
</evidence>
<gene>
    <name evidence="7" type="primary">rplP</name>
    <name evidence="10" type="ORF">HNQ61_000264</name>
</gene>
<keyword evidence="3 7" id="KW-0699">rRNA-binding</keyword>
<evidence type="ECO:0000256" key="3">
    <source>
        <dbReference type="ARBA" id="ARBA00022730"/>
    </source>
</evidence>
<keyword evidence="7 9" id="KW-0694">RNA-binding</keyword>
<dbReference type="GO" id="GO:0019843">
    <property type="term" value="F:rRNA binding"/>
    <property type="evidence" value="ECO:0007669"/>
    <property type="project" value="UniProtKB-UniRule"/>
</dbReference>
<dbReference type="InterPro" id="IPR016180">
    <property type="entry name" value="Ribosomal_uL16_dom"/>
</dbReference>
<name>A0A841GUI8_9BACT</name>